<dbReference type="Proteomes" id="UP001301769">
    <property type="component" value="Unassembled WGS sequence"/>
</dbReference>
<feature type="compositionally biased region" description="Polar residues" evidence="1">
    <location>
        <begin position="140"/>
        <end position="150"/>
    </location>
</feature>
<reference evidence="2" key="1">
    <citation type="journal article" date="2023" name="Mol. Phylogenet. Evol.">
        <title>Genome-scale phylogeny and comparative genomics of the fungal order Sordariales.</title>
        <authorList>
            <person name="Hensen N."/>
            <person name="Bonometti L."/>
            <person name="Westerberg I."/>
            <person name="Brannstrom I.O."/>
            <person name="Guillou S."/>
            <person name="Cros-Aarteil S."/>
            <person name="Calhoun S."/>
            <person name="Haridas S."/>
            <person name="Kuo A."/>
            <person name="Mondo S."/>
            <person name="Pangilinan J."/>
            <person name="Riley R."/>
            <person name="LaButti K."/>
            <person name="Andreopoulos B."/>
            <person name="Lipzen A."/>
            <person name="Chen C."/>
            <person name="Yan M."/>
            <person name="Daum C."/>
            <person name="Ng V."/>
            <person name="Clum A."/>
            <person name="Steindorff A."/>
            <person name="Ohm R.A."/>
            <person name="Martin F."/>
            <person name="Silar P."/>
            <person name="Natvig D.O."/>
            <person name="Lalanne C."/>
            <person name="Gautier V."/>
            <person name="Ament-Velasquez S.L."/>
            <person name="Kruys A."/>
            <person name="Hutchinson M.I."/>
            <person name="Powell A.J."/>
            <person name="Barry K."/>
            <person name="Miller A.N."/>
            <person name="Grigoriev I.V."/>
            <person name="Debuchy R."/>
            <person name="Gladieux P."/>
            <person name="Hiltunen Thoren M."/>
            <person name="Johannesson H."/>
        </authorList>
    </citation>
    <scope>NUCLEOTIDE SEQUENCE</scope>
    <source>
        <strain evidence="2">PSN293</strain>
    </source>
</reference>
<evidence type="ECO:0000313" key="3">
    <source>
        <dbReference type="Proteomes" id="UP001301769"/>
    </source>
</evidence>
<protein>
    <submittedName>
        <fullName evidence="2">Uncharacterized protein</fullName>
    </submittedName>
</protein>
<sequence>MIDPLPEQPTPFPQLDAEFALGSLVREEPHSNVRRVMRYSSDSTPIEHPHVEARVFMLEPETVPEKVRRHRLRNVKRLAGRKVQEYRLSGPRLVVIYTIDKGNAEGSNKAEEAELHELPQTETEASPSTSDGRTSREQVETTSRSTSRSMGNKGGLPGKETDFSLDDPRCLFKINTKH</sequence>
<feature type="compositionally biased region" description="Basic and acidic residues" evidence="1">
    <location>
        <begin position="108"/>
        <end position="119"/>
    </location>
</feature>
<reference evidence="2" key="2">
    <citation type="submission" date="2023-05" db="EMBL/GenBank/DDBJ databases">
        <authorList>
            <consortium name="Lawrence Berkeley National Laboratory"/>
            <person name="Steindorff A."/>
            <person name="Hensen N."/>
            <person name="Bonometti L."/>
            <person name="Westerberg I."/>
            <person name="Brannstrom I.O."/>
            <person name="Guillou S."/>
            <person name="Cros-Aarteil S."/>
            <person name="Calhoun S."/>
            <person name="Haridas S."/>
            <person name="Kuo A."/>
            <person name="Mondo S."/>
            <person name="Pangilinan J."/>
            <person name="Riley R."/>
            <person name="Labutti K."/>
            <person name="Andreopoulos B."/>
            <person name="Lipzen A."/>
            <person name="Chen C."/>
            <person name="Yanf M."/>
            <person name="Daum C."/>
            <person name="Ng V."/>
            <person name="Clum A."/>
            <person name="Ohm R."/>
            <person name="Martin F."/>
            <person name="Silar P."/>
            <person name="Natvig D."/>
            <person name="Lalanne C."/>
            <person name="Gautier V."/>
            <person name="Ament-Velasquez S.L."/>
            <person name="Kruys A."/>
            <person name="Hutchinson M.I."/>
            <person name="Powell A.J."/>
            <person name="Barry K."/>
            <person name="Miller A.N."/>
            <person name="Grigoriev I.V."/>
            <person name="Debuchy R."/>
            <person name="Gladieux P."/>
            <person name="Thoren M.H."/>
            <person name="Johannesson H."/>
        </authorList>
    </citation>
    <scope>NUCLEOTIDE SEQUENCE</scope>
    <source>
        <strain evidence="2">PSN293</strain>
    </source>
</reference>
<evidence type="ECO:0000313" key="2">
    <source>
        <dbReference type="EMBL" id="KAK4218897.1"/>
    </source>
</evidence>
<name>A0AAN6YLJ3_9PEZI</name>
<comment type="caution">
    <text evidence="2">The sequence shown here is derived from an EMBL/GenBank/DDBJ whole genome shotgun (WGS) entry which is preliminary data.</text>
</comment>
<proteinExistence type="predicted"/>
<evidence type="ECO:0000256" key="1">
    <source>
        <dbReference type="SAM" id="MobiDB-lite"/>
    </source>
</evidence>
<feature type="region of interest" description="Disordered" evidence="1">
    <location>
        <begin position="105"/>
        <end position="168"/>
    </location>
</feature>
<accession>A0AAN6YLJ3</accession>
<organism evidence="2 3">
    <name type="scientific">Rhypophila decipiens</name>
    <dbReference type="NCBI Taxonomy" id="261697"/>
    <lineage>
        <taxon>Eukaryota</taxon>
        <taxon>Fungi</taxon>
        <taxon>Dikarya</taxon>
        <taxon>Ascomycota</taxon>
        <taxon>Pezizomycotina</taxon>
        <taxon>Sordariomycetes</taxon>
        <taxon>Sordariomycetidae</taxon>
        <taxon>Sordariales</taxon>
        <taxon>Naviculisporaceae</taxon>
        <taxon>Rhypophila</taxon>
    </lineage>
</organism>
<dbReference type="EMBL" id="MU858051">
    <property type="protein sequence ID" value="KAK4218897.1"/>
    <property type="molecule type" value="Genomic_DNA"/>
</dbReference>
<feature type="compositionally biased region" description="Polar residues" evidence="1">
    <location>
        <begin position="120"/>
        <end position="132"/>
    </location>
</feature>
<gene>
    <name evidence="2" type="ORF">QBC37DRAFT_411793</name>
</gene>
<keyword evidence="3" id="KW-1185">Reference proteome</keyword>
<dbReference type="AlphaFoldDB" id="A0AAN6YLJ3"/>
<feature type="compositionally biased region" description="Basic and acidic residues" evidence="1">
    <location>
        <begin position="159"/>
        <end position="168"/>
    </location>
</feature>